<reference evidence="3" key="1">
    <citation type="submission" date="2023-01" db="EMBL/GenBank/DDBJ databases">
        <title>Whole genome sequence of Paucibacter sp. S2-9 isolated from pond sediment.</title>
        <authorList>
            <person name="Jung J.Y."/>
        </authorList>
    </citation>
    <scope>NUCLEOTIDE SEQUENCE</scope>
    <source>
        <strain evidence="3">S2-9</strain>
    </source>
</reference>
<evidence type="ECO:0000256" key="1">
    <source>
        <dbReference type="SAM" id="SignalP"/>
    </source>
</evidence>
<dbReference type="PANTHER" id="PTHR38834:SF3">
    <property type="entry name" value="SOLUTE-BINDING PROTEIN FAMILY 3_N-TERMINAL DOMAIN-CONTAINING PROTEIN"/>
    <property type="match status" value="1"/>
</dbReference>
<dbReference type="EMBL" id="CP116346">
    <property type="protein sequence ID" value="WIT13769.1"/>
    <property type="molecule type" value="Genomic_DNA"/>
</dbReference>
<dbReference type="SUPFAM" id="SSF53850">
    <property type="entry name" value="Periplasmic binding protein-like II"/>
    <property type="match status" value="1"/>
</dbReference>
<keyword evidence="4" id="KW-1185">Reference proteome</keyword>
<feature type="chain" id="PRO_5041648239" evidence="1">
    <location>
        <begin position="23"/>
        <end position="243"/>
    </location>
</feature>
<feature type="signal peptide" evidence="1">
    <location>
        <begin position="1"/>
        <end position="22"/>
    </location>
</feature>
<organism evidence="3 4">
    <name type="scientific">Paucibacter sediminis</name>
    <dbReference type="NCBI Taxonomy" id="3019553"/>
    <lineage>
        <taxon>Bacteria</taxon>
        <taxon>Pseudomonadati</taxon>
        <taxon>Pseudomonadota</taxon>
        <taxon>Betaproteobacteria</taxon>
        <taxon>Burkholderiales</taxon>
        <taxon>Sphaerotilaceae</taxon>
        <taxon>Roseateles</taxon>
    </lineage>
</organism>
<name>A0AA95NJJ1_9BURK</name>
<evidence type="ECO:0000313" key="3">
    <source>
        <dbReference type="EMBL" id="WIT13769.1"/>
    </source>
</evidence>
<gene>
    <name evidence="3" type="ORF">PFX98_09145</name>
</gene>
<keyword evidence="1" id="KW-0732">Signal</keyword>
<dbReference type="RefSeq" id="WP_285234889.1">
    <property type="nucleotide sequence ID" value="NZ_CP116346.1"/>
</dbReference>
<proteinExistence type="predicted"/>
<dbReference type="InterPro" id="IPR001638">
    <property type="entry name" value="Solute-binding_3/MltF_N"/>
</dbReference>
<feature type="domain" description="Solute-binding protein family 3/N-terminal" evidence="2">
    <location>
        <begin position="30"/>
        <end position="242"/>
    </location>
</feature>
<dbReference type="KEGG" id="pais:PFX98_09145"/>
<dbReference type="Pfam" id="PF00497">
    <property type="entry name" value="SBP_bac_3"/>
    <property type="match status" value="1"/>
</dbReference>
<evidence type="ECO:0000259" key="2">
    <source>
        <dbReference type="Pfam" id="PF00497"/>
    </source>
</evidence>
<dbReference type="PANTHER" id="PTHR38834">
    <property type="entry name" value="PERIPLASMIC SUBSTRATE BINDING PROTEIN FAMILY 3"/>
    <property type="match status" value="1"/>
</dbReference>
<accession>A0AA95NJJ1</accession>
<dbReference type="Proteomes" id="UP001177769">
    <property type="component" value="Chromosome"/>
</dbReference>
<sequence length="243" mass="26794">MNRRQLLARLAAGSAASFAAHAESSLRAYAEVWPPYCYQEGERSTGYAVELLREMAGLAELGLSIELLPWKRALRYAEQERDALIFPTARNPEREPRFHWIGPLAPRQLWLYGRPGSRPPQLELIQGRIATVRGDAAIDELLSSGVPPRLLDPSTDIGHAVQKFLAGRVDYFYDTELSAAWQLRQAGQAAAAHKLLMLSDGGAYYYALNAGAAPALAARLQQALERLRAEGRVKALLQRFGGA</sequence>
<protein>
    <submittedName>
        <fullName evidence="3">Transporter substrate-binding domain-containing protein</fullName>
    </submittedName>
</protein>
<evidence type="ECO:0000313" key="4">
    <source>
        <dbReference type="Proteomes" id="UP001177769"/>
    </source>
</evidence>
<dbReference type="Gene3D" id="3.40.190.10">
    <property type="entry name" value="Periplasmic binding protein-like II"/>
    <property type="match status" value="2"/>
</dbReference>
<dbReference type="AlphaFoldDB" id="A0AA95NJJ1"/>